<dbReference type="eggNOG" id="COG1262">
    <property type="taxonomic scope" value="Bacteria"/>
</dbReference>
<reference evidence="3 4" key="2">
    <citation type="journal article" date="2012" name="Int. J. Syst. Evol. Microbiol.">
        <title>Magnetococcus marinus gen. nov., sp. nov., a marine, magnetotactic bacterium that represents a novel lineage (Magnetococcaceae fam. nov.; Magnetococcales ord. nov.) at the base of the Alphaproteobacteria.</title>
        <authorList>
            <person name="Bazylinski D.A."/>
            <person name="Williams T.J."/>
            <person name="Lefevre C.T."/>
            <person name="Berg R.J."/>
            <person name="Zhang C.L."/>
            <person name="Bowser S.S."/>
            <person name="Dean A.J."/>
            <person name="Beveridge T.J."/>
        </authorList>
    </citation>
    <scope>NUCLEOTIDE SEQUENCE [LARGE SCALE GENOMIC DNA]</scope>
    <source>
        <strain evidence="4">ATCC BAA-1437 / JCM 17883 / MC-1</strain>
    </source>
</reference>
<name>A0LCL3_MAGMM</name>
<dbReference type="AlphaFoldDB" id="A0LCL3"/>
<reference evidence="4" key="1">
    <citation type="journal article" date="2009" name="Appl. Environ. Microbiol.">
        <title>Complete genome sequence of the chemolithoautotrophic marine magnetotactic coccus strain MC-1.</title>
        <authorList>
            <person name="Schubbe S."/>
            <person name="Williams T.J."/>
            <person name="Xie G."/>
            <person name="Kiss H.E."/>
            <person name="Brettin T.S."/>
            <person name="Martinez D."/>
            <person name="Ross C.A."/>
            <person name="Schuler D."/>
            <person name="Cox B.L."/>
            <person name="Nealson K.H."/>
            <person name="Bazylinski D.A."/>
        </authorList>
    </citation>
    <scope>NUCLEOTIDE SEQUENCE [LARGE SCALE GENOMIC DNA]</scope>
    <source>
        <strain evidence="4">ATCC BAA-1437 / JCM 17883 / MC-1</strain>
    </source>
</reference>
<dbReference type="PANTHER" id="PTHR23150:SF19">
    <property type="entry name" value="FORMYLGLYCINE-GENERATING ENZYME"/>
    <property type="match status" value="1"/>
</dbReference>
<dbReference type="InterPro" id="IPR042095">
    <property type="entry name" value="SUMF_sf"/>
</dbReference>
<accession>A0LCL3</accession>
<dbReference type="InterPro" id="IPR051043">
    <property type="entry name" value="Sulfatase_Mod_Factor_Kinase"/>
</dbReference>
<dbReference type="Proteomes" id="UP000002586">
    <property type="component" value="Chromosome"/>
</dbReference>
<dbReference type="HOGENOM" id="CLU_012431_2_1_5"/>
<keyword evidence="4" id="KW-1185">Reference proteome</keyword>
<feature type="domain" description="Sulfatase-modifying factor enzyme-like" evidence="2">
    <location>
        <begin position="58"/>
        <end position="277"/>
    </location>
</feature>
<dbReference type="KEGG" id="mgm:Mmc1_3216"/>
<protein>
    <recommendedName>
        <fullName evidence="2">Sulfatase-modifying factor enzyme-like domain-containing protein</fullName>
    </recommendedName>
</protein>
<evidence type="ECO:0000256" key="1">
    <source>
        <dbReference type="SAM" id="SignalP"/>
    </source>
</evidence>
<dbReference type="InterPro" id="IPR005532">
    <property type="entry name" value="SUMF_dom"/>
</dbReference>
<organism evidence="3 4">
    <name type="scientific">Magnetococcus marinus (strain ATCC BAA-1437 / JCM 17883 / MC-1)</name>
    <dbReference type="NCBI Taxonomy" id="156889"/>
    <lineage>
        <taxon>Bacteria</taxon>
        <taxon>Pseudomonadati</taxon>
        <taxon>Pseudomonadota</taxon>
        <taxon>Magnetococcia</taxon>
        <taxon>Magnetococcales</taxon>
        <taxon>Magnetococcaceae</taxon>
        <taxon>Magnetococcus</taxon>
    </lineage>
</organism>
<dbReference type="PANTHER" id="PTHR23150">
    <property type="entry name" value="SULFATASE MODIFYING FACTOR 1, 2"/>
    <property type="match status" value="1"/>
</dbReference>
<dbReference type="GO" id="GO:0120147">
    <property type="term" value="F:formylglycine-generating oxidase activity"/>
    <property type="evidence" value="ECO:0007669"/>
    <property type="project" value="TreeGrafter"/>
</dbReference>
<dbReference type="RefSeq" id="WP_011714769.1">
    <property type="nucleotide sequence ID" value="NC_008576.1"/>
</dbReference>
<dbReference type="EMBL" id="CP000471">
    <property type="protein sequence ID" value="ABK45706.1"/>
    <property type="molecule type" value="Genomic_DNA"/>
</dbReference>
<dbReference type="STRING" id="156889.Mmc1_3216"/>
<evidence type="ECO:0000313" key="4">
    <source>
        <dbReference type="Proteomes" id="UP000002586"/>
    </source>
</evidence>
<dbReference type="Pfam" id="PF03781">
    <property type="entry name" value="FGE-sulfatase"/>
    <property type="match status" value="1"/>
</dbReference>
<feature type="chain" id="PRO_5002627097" description="Sulfatase-modifying factor enzyme-like domain-containing protein" evidence="1">
    <location>
        <begin position="24"/>
        <end position="296"/>
    </location>
</feature>
<dbReference type="Gene3D" id="3.90.1580.10">
    <property type="entry name" value="paralog of FGE (formylglycine-generating enzyme)"/>
    <property type="match status" value="1"/>
</dbReference>
<dbReference type="OrthoDB" id="9768004at2"/>
<evidence type="ECO:0000259" key="2">
    <source>
        <dbReference type="Pfam" id="PF03781"/>
    </source>
</evidence>
<dbReference type="SUPFAM" id="SSF56436">
    <property type="entry name" value="C-type lectin-like"/>
    <property type="match status" value="1"/>
</dbReference>
<sequence length="296" mass="33386" precursor="true">MSRLGVLRAVCVAVGLLPALAHAFLVNQWETIDTSTKRAQAAQDVQPGRAWIEPLTGMDMVWVEGRCFKLGSPPKMEGRDGDEGPVREVCLSGYWLARTEMTQGQWRRVMRNNPSKNRKGDDYPVEQVAWDDVEMYLGRLNSFYTGRVRFRLPTEAEWEFACRNGGQQVRYATGNSAEQGSWFQRNSGGVSQKVATQRANRLGLFDMSGNVWEWTQDAYDSHAYKQIEPQNPLRLGAHPFRVIRGGAFDSKPAALRCSNRGFEHFSLQAANIGLRLAAEVEKPVKPRPINLRDTLL</sequence>
<gene>
    <name evidence="3" type="ordered locus">Mmc1_3216</name>
</gene>
<evidence type="ECO:0000313" key="3">
    <source>
        <dbReference type="EMBL" id="ABK45706.1"/>
    </source>
</evidence>
<dbReference type="InterPro" id="IPR016187">
    <property type="entry name" value="CTDL_fold"/>
</dbReference>
<proteinExistence type="predicted"/>
<keyword evidence="1" id="KW-0732">Signal</keyword>
<feature type="signal peptide" evidence="1">
    <location>
        <begin position="1"/>
        <end position="23"/>
    </location>
</feature>